<organism evidence="2 3">
    <name type="scientific">Paroceanicella profunda</name>
    <dbReference type="NCBI Taxonomy" id="2579971"/>
    <lineage>
        <taxon>Bacteria</taxon>
        <taxon>Pseudomonadati</taxon>
        <taxon>Pseudomonadota</taxon>
        <taxon>Alphaproteobacteria</taxon>
        <taxon>Rhodobacterales</taxon>
        <taxon>Paracoccaceae</taxon>
        <taxon>Paroceanicella</taxon>
    </lineage>
</organism>
<protein>
    <submittedName>
        <fullName evidence="2">Flavin reductase family protein</fullName>
    </submittedName>
</protein>
<reference evidence="2 3" key="1">
    <citation type="submission" date="2019-06" db="EMBL/GenBank/DDBJ databases">
        <title>Genome sequence of Rhodobacteraceae bacterium D4M1.</title>
        <authorList>
            <person name="Cao J."/>
        </authorList>
    </citation>
    <scope>NUCLEOTIDE SEQUENCE [LARGE SCALE GENOMIC DNA]</scope>
    <source>
        <strain evidence="2 3">D4M1</strain>
    </source>
</reference>
<dbReference type="KEGG" id="ppru:FDP22_09360"/>
<gene>
    <name evidence="2" type="ORF">FDP22_09360</name>
</gene>
<sequence length="201" mass="21814">MFYRPGIDDHGLPHNPLKAMIVPRPIGWISTVDAEGRANLAPYSFFNGLSDAPPMVMFSTTGPKPGGAGKDSVANVRATGEFCANLVGWELKDAMNVSAAHLEAGEDEFEAAGLEKAPCEVISVPRVKAAAGALECRLWQVIDLPGDNYLTIGEVVGIHIDEAMLNEGIFDATRWQPVSRLGYRDYAVVRELFSMNRPGQR</sequence>
<dbReference type="Gene3D" id="2.30.110.10">
    <property type="entry name" value="Electron Transport, Fmn-binding Protein, Chain A"/>
    <property type="match status" value="1"/>
</dbReference>
<dbReference type="RefSeq" id="WP_138571985.1">
    <property type="nucleotide sequence ID" value="NZ_CP040818.1"/>
</dbReference>
<dbReference type="EMBL" id="CP040818">
    <property type="protein sequence ID" value="QDL91964.1"/>
    <property type="molecule type" value="Genomic_DNA"/>
</dbReference>
<keyword evidence="3" id="KW-1185">Reference proteome</keyword>
<dbReference type="InterPro" id="IPR002563">
    <property type="entry name" value="Flavin_Rdtase-like_dom"/>
</dbReference>
<dbReference type="GO" id="GO:0016646">
    <property type="term" value="F:oxidoreductase activity, acting on the CH-NH group of donors, NAD or NADP as acceptor"/>
    <property type="evidence" value="ECO:0007669"/>
    <property type="project" value="UniProtKB-ARBA"/>
</dbReference>
<dbReference type="GO" id="GO:0010181">
    <property type="term" value="F:FMN binding"/>
    <property type="evidence" value="ECO:0007669"/>
    <property type="project" value="InterPro"/>
</dbReference>
<evidence type="ECO:0000259" key="1">
    <source>
        <dbReference type="SMART" id="SM00903"/>
    </source>
</evidence>
<name>A0A5B8FWP4_9RHOB</name>
<feature type="domain" description="Flavin reductase like" evidence="1">
    <location>
        <begin position="20"/>
        <end position="172"/>
    </location>
</feature>
<evidence type="ECO:0000313" key="3">
    <source>
        <dbReference type="Proteomes" id="UP000305888"/>
    </source>
</evidence>
<dbReference type="AlphaFoldDB" id="A0A5B8FWP4"/>
<evidence type="ECO:0000313" key="2">
    <source>
        <dbReference type="EMBL" id="QDL91964.1"/>
    </source>
</evidence>
<proteinExistence type="predicted"/>
<dbReference type="Proteomes" id="UP000305888">
    <property type="component" value="Chromosome"/>
</dbReference>
<dbReference type="Pfam" id="PF01613">
    <property type="entry name" value="Flavin_Reduct"/>
    <property type="match status" value="1"/>
</dbReference>
<accession>A0A5B8FWP4</accession>
<dbReference type="SUPFAM" id="SSF50475">
    <property type="entry name" value="FMN-binding split barrel"/>
    <property type="match status" value="1"/>
</dbReference>
<dbReference type="SMART" id="SM00903">
    <property type="entry name" value="Flavin_Reduct"/>
    <property type="match status" value="1"/>
</dbReference>
<dbReference type="PANTHER" id="PTHR43812:SF2">
    <property type="entry name" value="FLAVIN REDUCTASE LIKE DOMAIN-CONTAINING PROTEIN"/>
    <property type="match status" value="1"/>
</dbReference>
<dbReference type="PANTHER" id="PTHR43812">
    <property type="entry name" value="BLR2425 PROTEIN"/>
    <property type="match status" value="1"/>
</dbReference>
<dbReference type="OrthoDB" id="9783347at2"/>
<dbReference type="InterPro" id="IPR012349">
    <property type="entry name" value="Split_barrel_FMN-bd"/>
</dbReference>